<evidence type="ECO:0000313" key="1">
    <source>
        <dbReference type="EMBL" id="CAH1226738.1"/>
    </source>
</evidence>
<name>A0A9P0DST0_DIABA</name>
<keyword evidence="2" id="KW-1185">Reference proteome</keyword>
<dbReference type="EMBL" id="CAKJVB030000055">
    <property type="protein sequence ID" value="CAH1226738.1"/>
    <property type="molecule type" value="Genomic_DNA"/>
</dbReference>
<dbReference type="Proteomes" id="UP001153709">
    <property type="component" value="Unassembled WGS sequence"/>
</dbReference>
<evidence type="ECO:0000313" key="2">
    <source>
        <dbReference type="Proteomes" id="UP001153709"/>
    </source>
</evidence>
<gene>
    <name evidence="1" type="ORF">DIABBA_LOCUS122</name>
</gene>
<accession>A0A9P0DST0</accession>
<organism evidence="1 2">
    <name type="scientific">Diabrotica balteata</name>
    <name type="common">Banded cucumber beetle</name>
    <dbReference type="NCBI Taxonomy" id="107213"/>
    <lineage>
        <taxon>Eukaryota</taxon>
        <taxon>Metazoa</taxon>
        <taxon>Ecdysozoa</taxon>
        <taxon>Arthropoda</taxon>
        <taxon>Hexapoda</taxon>
        <taxon>Insecta</taxon>
        <taxon>Pterygota</taxon>
        <taxon>Neoptera</taxon>
        <taxon>Endopterygota</taxon>
        <taxon>Coleoptera</taxon>
        <taxon>Polyphaga</taxon>
        <taxon>Cucujiformia</taxon>
        <taxon>Chrysomeloidea</taxon>
        <taxon>Chrysomelidae</taxon>
        <taxon>Galerucinae</taxon>
        <taxon>Diabroticina</taxon>
        <taxon>Diabroticites</taxon>
        <taxon>Diabrotica</taxon>
    </lineage>
</organism>
<proteinExistence type="predicted"/>
<dbReference type="OrthoDB" id="6675168at2759"/>
<protein>
    <submittedName>
        <fullName evidence="1">Uncharacterized protein</fullName>
    </submittedName>
</protein>
<comment type="caution">
    <text evidence="1">The sequence shown here is derived from an EMBL/GenBank/DDBJ whole genome shotgun (WGS) entry which is preliminary data.</text>
</comment>
<dbReference type="AlphaFoldDB" id="A0A9P0DST0"/>
<sequence length="173" mass="20252">MTVWFEFIDKDGRPFCVSRQLRAQAEIQLSSNERISTDNEEVQTDLQAVVETPERETRASFQLWQNERKDVLMKNCAWVQGDLQSASFSFPEEDYSRRHRKNHGRLKWNWAGHLARHTHVGRVGQDVIMGMEAQEIIKDAEDDHRLDGPDDIKLCSGKKTGYKRPSVREHWKD</sequence>
<reference evidence="1" key="1">
    <citation type="submission" date="2022-01" db="EMBL/GenBank/DDBJ databases">
        <authorList>
            <person name="King R."/>
        </authorList>
    </citation>
    <scope>NUCLEOTIDE SEQUENCE</scope>
</reference>